<proteinExistence type="predicted"/>
<evidence type="ECO:0000313" key="3">
    <source>
        <dbReference type="Proteomes" id="UP000252139"/>
    </source>
</evidence>
<feature type="compositionally biased region" description="Polar residues" evidence="1">
    <location>
        <begin position="86"/>
        <end position="95"/>
    </location>
</feature>
<protein>
    <submittedName>
        <fullName evidence="2">Uncharacterized protein</fullName>
    </submittedName>
</protein>
<gene>
    <name evidence="2" type="ORF">CU097_009524</name>
</gene>
<dbReference type="OrthoDB" id="2284137at2759"/>
<dbReference type="Proteomes" id="UP000252139">
    <property type="component" value="Unassembled WGS sequence"/>
</dbReference>
<evidence type="ECO:0000313" key="2">
    <source>
        <dbReference type="EMBL" id="RCH85315.1"/>
    </source>
</evidence>
<name>A0A367J5Z4_RHIAZ</name>
<keyword evidence="3" id="KW-1185">Reference proteome</keyword>
<dbReference type="EMBL" id="PJQL01002129">
    <property type="protein sequence ID" value="RCH85315.1"/>
    <property type="molecule type" value="Genomic_DNA"/>
</dbReference>
<accession>A0A367J5Z4</accession>
<comment type="caution">
    <text evidence="2">The sequence shown here is derived from an EMBL/GenBank/DDBJ whole genome shotgun (WGS) entry which is preliminary data.</text>
</comment>
<organism evidence="2 3">
    <name type="scientific">Rhizopus azygosporus</name>
    <name type="common">Rhizopus microsporus var. azygosporus</name>
    <dbReference type="NCBI Taxonomy" id="86630"/>
    <lineage>
        <taxon>Eukaryota</taxon>
        <taxon>Fungi</taxon>
        <taxon>Fungi incertae sedis</taxon>
        <taxon>Mucoromycota</taxon>
        <taxon>Mucoromycotina</taxon>
        <taxon>Mucoromycetes</taxon>
        <taxon>Mucorales</taxon>
        <taxon>Mucorineae</taxon>
        <taxon>Rhizopodaceae</taxon>
        <taxon>Rhizopus</taxon>
    </lineage>
</organism>
<sequence length="152" mass="17158">MLLQDTEPLLPSTLLMTRNGSYWNIIPGSSQRIVRALDYVGDIINEEVGQLRKDKDHKSPVSGTAANEKENILPLQAEISEGASEKQASASSAFNENEDYIDSFVENEEAETESQTTIHHVLKLHKMEMSINYLTFIKLKQPNYQFNTGSRK</sequence>
<reference evidence="2 3" key="1">
    <citation type="journal article" date="2018" name="G3 (Bethesda)">
        <title>Phylogenetic and Phylogenomic Definition of Rhizopus Species.</title>
        <authorList>
            <person name="Gryganskyi A.P."/>
            <person name="Golan J."/>
            <person name="Dolatabadi S."/>
            <person name="Mondo S."/>
            <person name="Robb S."/>
            <person name="Idnurm A."/>
            <person name="Muszewska A."/>
            <person name="Steczkiewicz K."/>
            <person name="Masonjones S."/>
            <person name="Liao H.L."/>
            <person name="Gajdeczka M.T."/>
            <person name="Anike F."/>
            <person name="Vuek A."/>
            <person name="Anishchenko I.M."/>
            <person name="Voigt K."/>
            <person name="de Hoog G.S."/>
            <person name="Smith M.E."/>
            <person name="Heitman J."/>
            <person name="Vilgalys R."/>
            <person name="Stajich J.E."/>
        </authorList>
    </citation>
    <scope>NUCLEOTIDE SEQUENCE [LARGE SCALE GENOMIC DNA]</scope>
    <source>
        <strain evidence="2 3">CBS 357.93</strain>
    </source>
</reference>
<feature type="non-terminal residue" evidence="2">
    <location>
        <position position="152"/>
    </location>
</feature>
<feature type="region of interest" description="Disordered" evidence="1">
    <location>
        <begin position="51"/>
        <end position="95"/>
    </location>
</feature>
<evidence type="ECO:0000256" key="1">
    <source>
        <dbReference type="SAM" id="MobiDB-lite"/>
    </source>
</evidence>
<dbReference type="AlphaFoldDB" id="A0A367J5Z4"/>